<dbReference type="GO" id="GO:0009288">
    <property type="term" value="C:bacterial-type flagellum"/>
    <property type="evidence" value="ECO:0007669"/>
    <property type="project" value="InterPro"/>
</dbReference>
<protein>
    <recommendedName>
        <fullName evidence="1">Flagellin</fullName>
    </recommendedName>
</protein>
<dbReference type="Proteomes" id="UP000018890">
    <property type="component" value="Unassembled WGS sequence"/>
</dbReference>
<dbReference type="AlphaFoldDB" id="W4Q5B5"/>
<dbReference type="RefSeq" id="WP_052002223.1">
    <property type="nucleotide sequence ID" value="NZ_BAUT01000026.1"/>
</dbReference>
<dbReference type="EMBL" id="BAUT01000026">
    <property type="protein sequence ID" value="GAE26539.1"/>
    <property type="molecule type" value="Genomic_DNA"/>
</dbReference>
<evidence type="ECO:0000256" key="1">
    <source>
        <dbReference type="ARBA" id="ARBA00020110"/>
    </source>
</evidence>
<dbReference type="InterPro" id="IPR001492">
    <property type="entry name" value="Flagellin"/>
</dbReference>
<dbReference type="GO" id="GO:0005198">
    <property type="term" value="F:structural molecule activity"/>
    <property type="evidence" value="ECO:0007669"/>
    <property type="project" value="InterPro"/>
</dbReference>
<evidence type="ECO:0000313" key="3">
    <source>
        <dbReference type="EMBL" id="GAE26539.1"/>
    </source>
</evidence>
<name>W4Q5B5_9BACI</name>
<keyword evidence="3" id="KW-0282">Flagellum</keyword>
<dbReference type="PANTHER" id="PTHR42792:SF2">
    <property type="entry name" value="FLAGELLIN"/>
    <property type="match status" value="1"/>
</dbReference>
<reference evidence="3" key="1">
    <citation type="journal article" date="2014" name="Genome Announc.">
        <title>Draft Genome Sequences of Three Alkaliphilic Bacillus Strains, Bacillus wakoensis JCM 9140T, Bacillus akibai JCM 9157T, and Bacillus hemicellulosilyticus JCM 9152T.</title>
        <authorList>
            <person name="Yuki M."/>
            <person name="Oshima K."/>
            <person name="Suda W."/>
            <person name="Oshida Y."/>
            <person name="Kitamura K."/>
            <person name="Iida T."/>
            <person name="Hattori M."/>
            <person name="Ohkuma M."/>
        </authorList>
    </citation>
    <scope>NUCLEOTIDE SEQUENCE [LARGE SCALE GENOMIC DNA]</scope>
    <source>
        <strain evidence="3">JCM 9140</strain>
    </source>
</reference>
<dbReference type="Pfam" id="PF00669">
    <property type="entry name" value="Flagellin_N"/>
    <property type="match status" value="1"/>
</dbReference>
<dbReference type="InterPro" id="IPR001029">
    <property type="entry name" value="Flagellin_N"/>
</dbReference>
<sequence>MIVSGSYLSTMLNNKMKKNQNSLQTAMERLSSGKKINRAADDAAGLAISKKMQALIRGTQQASRNVQDAGSLVQTAEGGMEEITSILQRIRELSVQAANDTVTRSDRVVIQDEIDELNKAVNDIVINTEFNTKKLLTNTTPGEYLYENRTASKTSQLSLNSNTTYVQVGINQVGTPSLPESIVESNTNFEFSPAVEMQPYRPVSYIGTTVVDHLPQWSLDGESIVFQSSRVGGQYVVPADVSRDPEVSGSVATAPRKTRTEPPLMQLYHSGSNLYVQARSSTSHGWSTIQTISNYNSSDGSNGYSFSPRVDEEGNTSFVYSDNEGNIRRVDVNLNLNLSTLLQQ</sequence>
<dbReference type="Gene3D" id="1.20.1330.10">
    <property type="entry name" value="f41 fragment of flagellin, N-terminal domain"/>
    <property type="match status" value="1"/>
</dbReference>
<dbReference type="STRING" id="1236970.JCM9140_2618"/>
<keyword evidence="3" id="KW-0966">Cell projection</keyword>
<dbReference type="OrthoDB" id="9796789at2"/>
<comment type="caution">
    <text evidence="3">The sequence shown here is derived from an EMBL/GenBank/DDBJ whole genome shotgun (WGS) entry which is preliminary data.</text>
</comment>
<evidence type="ECO:0000313" key="4">
    <source>
        <dbReference type="Proteomes" id="UP000018890"/>
    </source>
</evidence>
<accession>W4Q5B5</accession>
<feature type="domain" description="Flagellin N-terminal" evidence="2">
    <location>
        <begin position="7"/>
        <end position="139"/>
    </location>
</feature>
<dbReference type="PANTHER" id="PTHR42792">
    <property type="entry name" value="FLAGELLIN"/>
    <property type="match status" value="1"/>
</dbReference>
<keyword evidence="4" id="KW-1185">Reference proteome</keyword>
<keyword evidence="3" id="KW-0969">Cilium</keyword>
<dbReference type="PRINTS" id="PR00207">
    <property type="entry name" value="FLAGELLIN"/>
</dbReference>
<evidence type="ECO:0000259" key="2">
    <source>
        <dbReference type="Pfam" id="PF00669"/>
    </source>
</evidence>
<dbReference type="SUPFAM" id="SSF64518">
    <property type="entry name" value="Phase 1 flagellin"/>
    <property type="match status" value="1"/>
</dbReference>
<proteinExistence type="predicted"/>
<organism evidence="3 4">
    <name type="scientific">Halalkalibacter wakoensis JCM 9140</name>
    <dbReference type="NCBI Taxonomy" id="1236970"/>
    <lineage>
        <taxon>Bacteria</taxon>
        <taxon>Bacillati</taxon>
        <taxon>Bacillota</taxon>
        <taxon>Bacilli</taxon>
        <taxon>Bacillales</taxon>
        <taxon>Bacillaceae</taxon>
        <taxon>Halalkalibacter</taxon>
    </lineage>
</organism>
<gene>
    <name evidence="3" type="ORF">JCM9140_2618</name>
</gene>